<evidence type="ECO:0000313" key="15">
    <source>
        <dbReference type="EMBL" id="KAF6232465.1"/>
    </source>
</evidence>
<evidence type="ECO:0000256" key="12">
    <source>
        <dbReference type="SAM" id="MobiDB-lite"/>
    </source>
</evidence>
<dbReference type="HAMAP" id="MF_03154">
    <property type="entry name" value="Salvage_MtnD_euk"/>
    <property type="match status" value="1"/>
</dbReference>
<keyword evidence="3 11" id="KW-0533">Nickel</keyword>
<dbReference type="InterPro" id="IPR027496">
    <property type="entry name" value="ARD_euk"/>
</dbReference>
<evidence type="ECO:0000256" key="8">
    <source>
        <dbReference type="ARBA" id="ARBA00023004"/>
    </source>
</evidence>
<dbReference type="GO" id="GO:0010308">
    <property type="term" value="F:acireductone dioxygenase (Ni2+-requiring) activity"/>
    <property type="evidence" value="ECO:0007669"/>
    <property type="project" value="UniProtKB-UniRule"/>
</dbReference>
<comment type="pathway">
    <text evidence="11">Amino-acid biosynthesis; L-methionine biosynthesis via salvage pathway; L-methionine from S-methyl-5-thio-alpha-D-ribose 1-phosphate: step 5/6.</text>
</comment>
<feature type="binding site" evidence="11">
    <location>
        <position position="95"/>
    </location>
    <ligand>
        <name>Fe(2+)</name>
        <dbReference type="ChEBI" id="CHEBI:29033"/>
        <note>for iron-dependent acireductone dioxygenase activity</note>
    </ligand>
</feature>
<sequence>MKVYYHDNQPGEPHLPHNSGTELSPTTLSELGVLYYSFPPSSPDSASLVEDVATSRHYTNRDEISSSKLIASVGPAAYEQVLKTFFTEHMHEDEEIRYILKGSGYFDVRDADDKWVRIKAETGDFLVLPAGIYHRFTLEETNDIDMMRLYQNAPKWAALNRNEETEANQYPAFFSWTFTALGIAAVQMDYLGQNISKTDVPHLENFLKLAYASIVIFPIALTLSKLSLLALYWRIFRMTTGRRPLQIVAIINIAWMISAVIVGVFLCVPVYGFWEFTKPSKCVNYPVMFIANETTTLIFDLFVLLLPVYFISQIQQSLSQRLSISSTFLLGFIATVISAIRLWQLVVALNLPRLDPTYNDTNSQLYGDIELNMWILVASVPALRPLVGKVIRNSRSKDSKSTGSGRTWYKISSFSSLKSRVLSKYSRSYSHGDGRMPLNGIDSTGALSTPLENKSQDPGSWAPRGNDLIEIKPTRPARGIHVQREFNIHQSQDV</sequence>
<evidence type="ECO:0000259" key="14">
    <source>
        <dbReference type="Pfam" id="PF20684"/>
    </source>
</evidence>
<keyword evidence="9 11" id="KW-0486">Methionine biosynthesis</keyword>
<comment type="similarity">
    <text evidence="11">Belongs to the acireductone dioxygenase (ARD) family.</text>
</comment>
<accession>A0A8H6FPW0</accession>
<dbReference type="Pfam" id="PF03079">
    <property type="entry name" value="ARD"/>
    <property type="match status" value="1"/>
</dbReference>
<comment type="function">
    <text evidence="11">Catalyzes 2 different reactions between oxygen and the acireductone 1,2-dihydroxy-3-keto-5-methylthiopentene (DHK-MTPene) depending upon the metal bound in the active site. Fe-containing acireductone dioxygenase (Fe-ARD) produces formate and 2-keto-4-methylthiobutyrate (KMTB), the alpha-ketoacid precursor of methionine in the methionine recycle pathway. Ni-containing acireductone dioxygenase (Ni-ARD) produces methylthiopropionate, carbon monoxide and formate, and does not lie on the methionine recycle pathway.</text>
</comment>
<feature type="transmembrane region" description="Helical" evidence="13">
    <location>
        <begin position="210"/>
        <end position="233"/>
    </location>
</feature>
<dbReference type="InterPro" id="IPR011051">
    <property type="entry name" value="RmlC_Cupin_sf"/>
</dbReference>
<keyword evidence="13" id="KW-1133">Transmembrane helix</keyword>
<feature type="transmembrane region" description="Helical" evidence="13">
    <location>
        <begin position="294"/>
        <end position="312"/>
    </location>
</feature>
<keyword evidence="2 11" id="KW-0963">Cytoplasm</keyword>
<feature type="compositionally biased region" description="Polar residues" evidence="12">
    <location>
        <begin position="441"/>
        <end position="458"/>
    </location>
</feature>
<dbReference type="CDD" id="cd02232">
    <property type="entry name" value="cupin_ARD"/>
    <property type="match status" value="1"/>
</dbReference>
<dbReference type="GO" id="GO:0010309">
    <property type="term" value="F:acireductone dioxygenase [iron(II)-requiring] activity"/>
    <property type="evidence" value="ECO:0007669"/>
    <property type="project" value="UniProtKB-UniRule"/>
</dbReference>
<keyword evidence="4 11" id="KW-0028">Amino-acid biosynthesis</keyword>
<name>A0A8H6FPW0_9LECA</name>
<feature type="binding site" evidence="11">
    <location>
        <position position="91"/>
    </location>
    <ligand>
        <name>Ni(2+)</name>
        <dbReference type="ChEBI" id="CHEBI:49786"/>
        <note>for nickel-dependent acireductone dioxygenase activity</note>
    </ligand>
</feature>
<reference evidence="15 16" key="1">
    <citation type="journal article" date="2020" name="Genomics">
        <title>Complete, high-quality genomes from long-read metagenomic sequencing of two wolf lichen thalli reveals enigmatic genome architecture.</title>
        <authorList>
            <person name="McKenzie S.K."/>
            <person name="Walston R.F."/>
            <person name="Allen J.L."/>
        </authorList>
    </citation>
    <scope>NUCLEOTIDE SEQUENCE [LARGE SCALE GENOMIC DNA]</scope>
    <source>
        <strain evidence="15">WasteWater2</strain>
    </source>
</reference>
<evidence type="ECO:0000256" key="5">
    <source>
        <dbReference type="ARBA" id="ARBA00022723"/>
    </source>
</evidence>
<evidence type="ECO:0000256" key="4">
    <source>
        <dbReference type="ARBA" id="ARBA00022605"/>
    </source>
</evidence>
<feature type="binding site" evidence="11">
    <location>
        <position position="134"/>
    </location>
    <ligand>
        <name>Ni(2+)</name>
        <dbReference type="ChEBI" id="CHEBI:49786"/>
        <note>for nickel-dependent acireductone dioxygenase activity</note>
    </ligand>
</feature>
<dbReference type="PANTHER" id="PTHR23418">
    <property type="entry name" value="ACIREDUCTONE DIOXYGENASE"/>
    <property type="match status" value="1"/>
</dbReference>
<evidence type="ECO:0000256" key="1">
    <source>
        <dbReference type="ARBA" id="ARBA00000428"/>
    </source>
</evidence>
<feature type="binding site" evidence="11">
    <location>
        <position position="89"/>
    </location>
    <ligand>
        <name>Ni(2+)</name>
        <dbReference type="ChEBI" id="CHEBI:49786"/>
        <note>for nickel-dependent acireductone dioxygenase activity</note>
    </ligand>
</feature>
<evidence type="ECO:0000256" key="10">
    <source>
        <dbReference type="ARBA" id="ARBA00023242"/>
    </source>
</evidence>
<keyword evidence="13" id="KW-0812">Transmembrane</keyword>
<feature type="region of interest" description="Disordered" evidence="12">
    <location>
        <begin position="1"/>
        <end position="23"/>
    </location>
</feature>
<keyword evidence="7 11" id="KW-0560">Oxidoreductase</keyword>
<dbReference type="UniPathway" id="UPA00904">
    <property type="reaction ID" value="UER00878"/>
</dbReference>
<keyword evidence="10 11" id="KW-0539">Nucleus</keyword>
<dbReference type="PANTHER" id="PTHR23418:SF0">
    <property type="entry name" value="ACIREDUCTONE DIOXYGENASE"/>
    <property type="match status" value="1"/>
</dbReference>
<feature type="transmembrane region" description="Helical" evidence="13">
    <location>
        <begin position="170"/>
        <end position="190"/>
    </location>
</feature>
<comment type="subcellular location">
    <subcellularLocation>
        <location evidence="11">Cytoplasm</location>
    </subcellularLocation>
    <subcellularLocation>
        <location evidence="11">Nucleus</location>
    </subcellularLocation>
</comment>
<feature type="transmembrane region" description="Helical" evidence="13">
    <location>
        <begin position="324"/>
        <end position="351"/>
    </location>
</feature>
<dbReference type="GO" id="GO:0005737">
    <property type="term" value="C:cytoplasm"/>
    <property type="evidence" value="ECO:0007669"/>
    <property type="project" value="UniProtKB-SubCell"/>
</dbReference>
<keyword evidence="13" id="KW-0472">Membrane</keyword>
<gene>
    <name evidence="11" type="primary">ADI1</name>
    <name evidence="15" type="ORF">HO173_009345</name>
</gene>
<dbReference type="GO" id="GO:0019509">
    <property type="term" value="P:L-methionine salvage from methylthioadenosine"/>
    <property type="evidence" value="ECO:0007669"/>
    <property type="project" value="UniProtKB-UniRule"/>
</dbReference>
<feature type="binding site" evidence="11">
    <location>
        <position position="91"/>
    </location>
    <ligand>
        <name>Fe(2+)</name>
        <dbReference type="ChEBI" id="CHEBI:29033"/>
        <note>for iron-dependent acireductone dioxygenase activity</note>
    </ligand>
</feature>
<feature type="binding site" evidence="11">
    <location>
        <position position="134"/>
    </location>
    <ligand>
        <name>Fe(2+)</name>
        <dbReference type="ChEBI" id="CHEBI:29033"/>
        <note>for iron-dependent acireductone dioxygenase activity</note>
    </ligand>
</feature>
<dbReference type="InterPro" id="IPR004313">
    <property type="entry name" value="ARD"/>
</dbReference>
<dbReference type="GO" id="GO:0005634">
    <property type="term" value="C:nucleus"/>
    <property type="evidence" value="ECO:0007669"/>
    <property type="project" value="UniProtKB-SubCell"/>
</dbReference>
<dbReference type="InterPro" id="IPR049326">
    <property type="entry name" value="Rhodopsin_dom_fungi"/>
</dbReference>
<comment type="catalytic activity">
    <reaction evidence="11">
        <text>1,2-dihydroxy-5-(methylsulfanyl)pent-1-en-3-one + O2 = 3-(methylsulfanyl)propanoate + CO + formate + 2 H(+)</text>
        <dbReference type="Rhea" id="RHEA:14161"/>
        <dbReference type="ChEBI" id="CHEBI:15378"/>
        <dbReference type="ChEBI" id="CHEBI:15379"/>
        <dbReference type="ChEBI" id="CHEBI:15740"/>
        <dbReference type="ChEBI" id="CHEBI:17245"/>
        <dbReference type="ChEBI" id="CHEBI:49016"/>
        <dbReference type="ChEBI" id="CHEBI:49252"/>
        <dbReference type="EC" id="1.13.11.53"/>
    </reaction>
</comment>
<evidence type="ECO:0000256" key="2">
    <source>
        <dbReference type="ARBA" id="ARBA00022490"/>
    </source>
</evidence>
<dbReference type="Pfam" id="PF20684">
    <property type="entry name" value="Fung_rhodopsin"/>
    <property type="match status" value="1"/>
</dbReference>
<feature type="domain" description="Rhodopsin" evidence="14">
    <location>
        <begin position="171"/>
        <end position="387"/>
    </location>
</feature>
<comment type="cofactor">
    <cofactor evidence="11">
        <name>Fe(2+)</name>
        <dbReference type="ChEBI" id="CHEBI:29033"/>
    </cofactor>
    <cofactor evidence="11">
        <name>Ni(2+)</name>
        <dbReference type="ChEBI" id="CHEBI:49786"/>
    </cofactor>
    <text evidence="11">Binds either 1 Fe or Ni cation per monomer. Iron-binding promotes an acireductone dioxygenase reaction producing 2-keto-4-methylthiobutyrate, while nickel-binding promotes an acireductone dioxygenase reaction producing 3-(methylsulfanyl)propanoate.</text>
</comment>
<evidence type="ECO:0000313" key="16">
    <source>
        <dbReference type="Proteomes" id="UP000578531"/>
    </source>
</evidence>
<keyword evidence="5 11" id="KW-0479">Metal-binding</keyword>
<dbReference type="SUPFAM" id="SSF51182">
    <property type="entry name" value="RmlC-like cupins"/>
    <property type="match status" value="1"/>
</dbReference>
<dbReference type="AlphaFoldDB" id="A0A8H6FPW0"/>
<feature type="transmembrane region" description="Helical" evidence="13">
    <location>
        <begin position="245"/>
        <end position="274"/>
    </location>
</feature>
<dbReference type="GO" id="GO:0005506">
    <property type="term" value="F:iron ion binding"/>
    <property type="evidence" value="ECO:0007669"/>
    <property type="project" value="UniProtKB-UniRule"/>
</dbReference>
<evidence type="ECO:0000256" key="3">
    <source>
        <dbReference type="ARBA" id="ARBA00022596"/>
    </source>
</evidence>
<dbReference type="EC" id="1.13.11.54" evidence="11"/>
<evidence type="ECO:0000256" key="7">
    <source>
        <dbReference type="ARBA" id="ARBA00023002"/>
    </source>
</evidence>
<comment type="caution">
    <text evidence="15">The sequence shown here is derived from an EMBL/GenBank/DDBJ whole genome shotgun (WGS) entry which is preliminary data.</text>
</comment>
<keyword evidence="6 11" id="KW-0223">Dioxygenase</keyword>
<dbReference type="EMBL" id="JACCJC010000048">
    <property type="protein sequence ID" value="KAF6232465.1"/>
    <property type="molecule type" value="Genomic_DNA"/>
</dbReference>
<evidence type="ECO:0000256" key="6">
    <source>
        <dbReference type="ARBA" id="ARBA00022964"/>
    </source>
</evidence>
<feature type="binding site" evidence="11">
    <location>
        <position position="89"/>
    </location>
    <ligand>
        <name>Fe(2+)</name>
        <dbReference type="ChEBI" id="CHEBI:29033"/>
        <note>for iron-dependent acireductone dioxygenase activity</note>
    </ligand>
</feature>
<dbReference type="EC" id="1.13.11.53" evidence="11"/>
<comment type="catalytic activity">
    <reaction evidence="1 11">
        <text>1,2-dihydroxy-5-(methylsulfanyl)pent-1-en-3-one + O2 = 4-methylsulfanyl-2-oxobutanoate + formate + 2 H(+)</text>
        <dbReference type="Rhea" id="RHEA:24504"/>
        <dbReference type="ChEBI" id="CHEBI:15378"/>
        <dbReference type="ChEBI" id="CHEBI:15379"/>
        <dbReference type="ChEBI" id="CHEBI:15740"/>
        <dbReference type="ChEBI" id="CHEBI:16723"/>
        <dbReference type="ChEBI" id="CHEBI:49252"/>
        <dbReference type="EC" id="1.13.11.54"/>
    </reaction>
</comment>
<evidence type="ECO:0000256" key="9">
    <source>
        <dbReference type="ARBA" id="ARBA00023167"/>
    </source>
</evidence>
<keyword evidence="8 11" id="KW-0408">Iron</keyword>
<organism evidence="15 16">
    <name type="scientific">Letharia columbiana</name>
    <dbReference type="NCBI Taxonomy" id="112416"/>
    <lineage>
        <taxon>Eukaryota</taxon>
        <taxon>Fungi</taxon>
        <taxon>Dikarya</taxon>
        <taxon>Ascomycota</taxon>
        <taxon>Pezizomycotina</taxon>
        <taxon>Lecanoromycetes</taxon>
        <taxon>OSLEUM clade</taxon>
        <taxon>Lecanoromycetidae</taxon>
        <taxon>Lecanorales</taxon>
        <taxon>Lecanorineae</taxon>
        <taxon>Parmeliaceae</taxon>
        <taxon>Letharia</taxon>
    </lineage>
</organism>
<feature type="region of interest" description="Disordered" evidence="12">
    <location>
        <begin position="433"/>
        <end position="466"/>
    </location>
</feature>
<dbReference type="GO" id="GO:0016151">
    <property type="term" value="F:nickel cation binding"/>
    <property type="evidence" value="ECO:0007669"/>
    <property type="project" value="UniProtKB-UniRule"/>
</dbReference>
<dbReference type="FunFam" id="2.60.120.10:FF:000099">
    <property type="entry name" value="1,2-dihydroxy-3-keto-5-methylthiopentene dioxygenase"/>
    <property type="match status" value="1"/>
</dbReference>
<evidence type="ECO:0000256" key="13">
    <source>
        <dbReference type="SAM" id="Phobius"/>
    </source>
</evidence>
<feature type="binding site" evidence="11">
    <location>
        <position position="95"/>
    </location>
    <ligand>
        <name>Ni(2+)</name>
        <dbReference type="ChEBI" id="CHEBI:49786"/>
        <note>for nickel-dependent acireductone dioxygenase activity</note>
    </ligand>
</feature>
<keyword evidence="16" id="KW-1185">Reference proteome</keyword>
<dbReference type="InterPro" id="IPR014710">
    <property type="entry name" value="RmlC-like_jellyroll"/>
</dbReference>
<evidence type="ECO:0000256" key="11">
    <source>
        <dbReference type="HAMAP-Rule" id="MF_03154"/>
    </source>
</evidence>
<protein>
    <recommendedName>
        <fullName evidence="11">Acireductone dioxygenase</fullName>
    </recommendedName>
    <alternativeName>
        <fullName evidence="11">Acireductone dioxygenase (Fe(2+)-requiring)</fullName>
        <shortName evidence="11">ARD'</shortName>
        <shortName evidence="11">Fe-ARD</shortName>
        <ecNumber evidence="11">1.13.11.54</ecNumber>
    </alternativeName>
    <alternativeName>
        <fullName evidence="11">Acireductone dioxygenase (Ni(2+)-requiring)</fullName>
        <shortName evidence="11">ARD</shortName>
        <shortName evidence="11">Ni-ARD</shortName>
        <ecNumber evidence="11">1.13.11.53</ecNumber>
    </alternativeName>
</protein>
<dbReference type="OrthoDB" id="1867259at2759"/>
<dbReference type="Gene3D" id="2.60.120.10">
    <property type="entry name" value="Jelly Rolls"/>
    <property type="match status" value="1"/>
</dbReference>
<dbReference type="Proteomes" id="UP000578531">
    <property type="component" value="Unassembled WGS sequence"/>
</dbReference>
<proteinExistence type="inferred from homology"/>